<accession>D6SPE2</accession>
<organism evidence="7 8">
    <name type="scientific">Desulfonatronospira thiodismutans ASO3-1</name>
    <dbReference type="NCBI Taxonomy" id="555779"/>
    <lineage>
        <taxon>Bacteria</taxon>
        <taxon>Pseudomonadati</taxon>
        <taxon>Thermodesulfobacteriota</taxon>
        <taxon>Desulfovibrionia</taxon>
        <taxon>Desulfovibrionales</taxon>
        <taxon>Desulfonatronovibrionaceae</taxon>
        <taxon>Desulfonatronospira</taxon>
    </lineage>
</organism>
<comment type="function">
    <text evidence="2">Catalyzes the interconversion of 2-phosphoglycerate and 3-phosphoglycerate.</text>
</comment>
<reference evidence="7" key="1">
    <citation type="submission" date="2010-05" db="EMBL/GenBank/DDBJ databases">
        <title>The draft genome of Desulfonatronospira thiodismutans ASO3-1.</title>
        <authorList>
            <consortium name="US DOE Joint Genome Institute (JGI-PGF)"/>
            <person name="Lucas S."/>
            <person name="Copeland A."/>
            <person name="Lapidus A."/>
            <person name="Cheng J.-F."/>
            <person name="Bruce D."/>
            <person name="Goodwin L."/>
            <person name="Pitluck S."/>
            <person name="Chertkov O."/>
            <person name="Brettin T."/>
            <person name="Detter J.C."/>
            <person name="Han C."/>
            <person name="Land M.L."/>
            <person name="Hauser L."/>
            <person name="Kyrpides N."/>
            <person name="Mikhailova N."/>
            <person name="Muyzer G."/>
            <person name="Woyke T."/>
        </authorList>
    </citation>
    <scope>NUCLEOTIDE SEQUENCE [LARGE SCALE GENOMIC DNA]</scope>
    <source>
        <strain evidence="7">ASO3-1</strain>
    </source>
</reference>
<evidence type="ECO:0000313" key="7">
    <source>
        <dbReference type="EMBL" id="EFI34618.1"/>
    </source>
</evidence>
<evidence type="ECO:0000313" key="8">
    <source>
        <dbReference type="Proteomes" id="UP000005496"/>
    </source>
</evidence>
<dbReference type="InterPro" id="IPR004456">
    <property type="entry name" value="Pglycerate_mutase_ApgM"/>
</dbReference>
<dbReference type="GO" id="GO:0046872">
    <property type="term" value="F:metal ion binding"/>
    <property type="evidence" value="ECO:0007669"/>
    <property type="project" value="InterPro"/>
</dbReference>
<evidence type="ECO:0000256" key="4">
    <source>
        <dbReference type="ARBA" id="ARBA00005524"/>
    </source>
</evidence>
<keyword evidence="8" id="KW-1185">Reference proteome</keyword>
<dbReference type="PANTHER" id="PTHR31209:SF0">
    <property type="entry name" value="METALLOENZYME DOMAIN-CONTAINING PROTEIN"/>
    <property type="match status" value="1"/>
</dbReference>
<dbReference type="PIRSF" id="PIRSF006392">
    <property type="entry name" value="IPGAM_arch"/>
    <property type="match status" value="1"/>
</dbReference>
<keyword evidence="5" id="KW-0324">Glycolysis</keyword>
<dbReference type="EMBL" id="ACJN02000002">
    <property type="protein sequence ID" value="EFI34618.1"/>
    <property type="molecule type" value="Genomic_DNA"/>
</dbReference>
<dbReference type="CDD" id="cd16011">
    <property type="entry name" value="iPGM_like"/>
    <property type="match status" value="1"/>
</dbReference>
<sequence length="436" mass="47138">MSKKFILVLLDGLGDKSFAELDRQTPLQAAHTPFLDHLAARGCNGLYHAGFPGQALPSENAHFAMFGYDPADFPGRGALEALGAGISLDRDQVAVLAHFVCVREEEGKLRLIRDKVEASQEDAGQAFDRVARYSAHGVHIRLVPAKGLFGVLVLTGAVSPFITDSNPILDGRFLSAVMPFEKKAGDEKCINTAAALTSYLSWSYGRLKDAPFNLARENAGKFPLNALVTQRAGRLRDREPFHVRNGIKGVSISSGVVYQGLGCYLGMDVIPGAEKDDPGQEIQARVNAARRHVDQYDFIHVHTKAPDEAAHKKDPLLKKKVIESLDQGLSASLPGLLENDEVILAVTADHSTPSGGPLVHSGEPVPLVITGPGVRVDNVHKFDEISAACGGLGPVRGKEFMYLVLNYLERSRLAGLMDAPVDRPYWPGAGRPFILE</sequence>
<comment type="catalytic activity">
    <reaction evidence="1">
        <text>(2R)-2-phosphoglycerate = (2R)-3-phosphoglycerate</text>
        <dbReference type="Rhea" id="RHEA:15901"/>
        <dbReference type="ChEBI" id="CHEBI:58272"/>
        <dbReference type="ChEBI" id="CHEBI:58289"/>
        <dbReference type="EC" id="5.4.2.12"/>
    </reaction>
</comment>
<dbReference type="NCBIfam" id="TIGR00306">
    <property type="entry name" value="apgM"/>
    <property type="match status" value="1"/>
</dbReference>
<dbReference type="InterPro" id="IPR006124">
    <property type="entry name" value="Metalloenzyme"/>
</dbReference>
<dbReference type="AlphaFoldDB" id="D6SPE2"/>
<dbReference type="OrthoDB" id="9804453at2"/>
<dbReference type="Gene3D" id="3.40.720.10">
    <property type="entry name" value="Alkaline Phosphatase, subunit A"/>
    <property type="match status" value="2"/>
</dbReference>
<keyword evidence="7" id="KW-0413">Isomerase</keyword>
<evidence type="ECO:0000256" key="2">
    <source>
        <dbReference type="ARBA" id="ARBA00002315"/>
    </source>
</evidence>
<name>D6SPE2_9BACT</name>
<comment type="pathway">
    <text evidence="3">Carbohydrate degradation.</text>
</comment>
<dbReference type="Gene3D" id="3.30.70.2130">
    <property type="entry name" value="Metalloenzyme domain"/>
    <property type="match status" value="1"/>
</dbReference>
<comment type="similarity">
    <text evidence="4">Belongs to the BPG-independent phosphoglycerate mutase family. A-PGAM subfamily.</text>
</comment>
<dbReference type="GO" id="GO:0006096">
    <property type="term" value="P:glycolytic process"/>
    <property type="evidence" value="ECO:0007669"/>
    <property type="project" value="UniProtKB-KW"/>
</dbReference>
<dbReference type="InterPro" id="IPR042253">
    <property type="entry name" value="Pglycerate_mutase_ApgM_sf"/>
</dbReference>
<dbReference type="EC" id="5.4.2.1" evidence="7"/>
<dbReference type="Pfam" id="PF01676">
    <property type="entry name" value="Metalloenzyme"/>
    <property type="match status" value="1"/>
</dbReference>
<feature type="domain" description="Metalloenzyme" evidence="6">
    <location>
        <begin position="3"/>
        <end position="406"/>
    </location>
</feature>
<dbReference type="GO" id="GO:0004619">
    <property type="term" value="F:phosphoglycerate mutase activity"/>
    <property type="evidence" value="ECO:0007669"/>
    <property type="project" value="UniProtKB-EC"/>
</dbReference>
<dbReference type="Pfam" id="PF10143">
    <property type="entry name" value="PhosphMutase"/>
    <property type="match status" value="1"/>
</dbReference>
<evidence type="ECO:0000256" key="1">
    <source>
        <dbReference type="ARBA" id="ARBA00000370"/>
    </source>
</evidence>
<proteinExistence type="inferred from homology"/>
<evidence type="ECO:0000256" key="5">
    <source>
        <dbReference type="ARBA" id="ARBA00023152"/>
    </source>
</evidence>
<dbReference type="RefSeq" id="WP_008869938.1">
    <property type="nucleotide sequence ID" value="NZ_ACJN02000002.1"/>
</dbReference>
<dbReference type="PANTHER" id="PTHR31209">
    <property type="entry name" value="COFACTOR-INDEPENDENT PHOSPHOGLYCERATE MUTASE"/>
    <property type="match status" value="1"/>
</dbReference>
<dbReference type="Proteomes" id="UP000005496">
    <property type="component" value="Unassembled WGS sequence"/>
</dbReference>
<dbReference type="eggNOG" id="COG3635">
    <property type="taxonomic scope" value="Bacteria"/>
</dbReference>
<comment type="caution">
    <text evidence="7">The sequence shown here is derived from an EMBL/GenBank/DDBJ whole genome shotgun (WGS) entry which is preliminary data.</text>
</comment>
<gene>
    <name evidence="7" type="ORF">Dthio_PD1990</name>
</gene>
<evidence type="ECO:0000259" key="6">
    <source>
        <dbReference type="Pfam" id="PF01676"/>
    </source>
</evidence>
<evidence type="ECO:0000256" key="3">
    <source>
        <dbReference type="ARBA" id="ARBA00004921"/>
    </source>
</evidence>
<dbReference type="InterPro" id="IPR017850">
    <property type="entry name" value="Alkaline_phosphatase_core_sf"/>
</dbReference>
<dbReference type="SUPFAM" id="SSF53649">
    <property type="entry name" value="Alkaline phosphatase-like"/>
    <property type="match status" value="1"/>
</dbReference>
<protein>
    <submittedName>
        <fullName evidence="7">Phosphonopyruvate decarboxylase-related protein</fullName>
        <ecNumber evidence="7">5.4.2.1</ecNumber>
    </submittedName>
</protein>